<proteinExistence type="predicted"/>
<dbReference type="Proteomes" id="UP000827976">
    <property type="component" value="Chromosome 12"/>
</dbReference>
<gene>
    <name evidence="1" type="ORF">IHE45_12G002000</name>
</gene>
<evidence type="ECO:0000313" key="1">
    <source>
        <dbReference type="EMBL" id="KAH7666528.1"/>
    </source>
</evidence>
<protein>
    <submittedName>
        <fullName evidence="1">Uncharacterized protein</fullName>
    </submittedName>
</protein>
<sequence>MENVLDERFRLNHSWSNDYRRSHPYLTILFVSSMATLISSTPLALWKRATPSRPPARRRNPPPFLRCKLNSQVHAPVLGSERLDHLGLLSHSSVSPPVRAPELLPGPELGLLSVLFVLTAVVGSFFTLTIISFPAKNAFRRLKVSSEKLSKVVSEEVPATLSSLRLSVMEINDLTSELSNLRNILSGRQHRTKERTNRQSSRGGRSNSIYN</sequence>
<keyword evidence="2" id="KW-1185">Reference proteome</keyword>
<comment type="caution">
    <text evidence="1">The sequence shown here is derived from an EMBL/GenBank/DDBJ whole genome shotgun (WGS) entry which is preliminary data.</text>
</comment>
<evidence type="ECO:0000313" key="2">
    <source>
        <dbReference type="Proteomes" id="UP000827976"/>
    </source>
</evidence>
<organism evidence="1 2">
    <name type="scientific">Dioscorea alata</name>
    <name type="common">Purple yam</name>
    <dbReference type="NCBI Taxonomy" id="55571"/>
    <lineage>
        <taxon>Eukaryota</taxon>
        <taxon>Viridiplantae</taxon>
        <taxon>Streptophyta</taxon>
        <taxon>Embryophyta</taxon>
        <taxon>Tracheophyta</taxon>
        <taxon>Spermatophyta</taxon>
        <taxon>Magnoliopsida</taxon>
        <taxon>Liliopsida</taxon>
        <taxon>Dioscoreales</taxon>
        <taxon>Dioscoreaceae</taxon>
        <taxon>Dioscorea</taxon>
    </lineage>
</organism>
<reference evidence="2" key="1">
    <citation type="journal article" date="2022" name="Nat. Commun.">
        <title>Chromosome evolution and the genetic basis of agronomically important traits in greater yam.</title>
        <authorList>
            <person name="Bredeson J.V."/>
            <person name="Lyons J.B."/>
            <person name="Oniyinde I.O."/>
            <person name="Okereke N.R."/>
            <person name="Kolade O."/>
            <person name="Nnabue I."/>
            <person name="Nwadili C.O."/>
            <person name="Hribova E."/>
            <person name="Parker M."/>
            <person name="Nwogha J."/>
            <person name="Shu S."/>
            <person name="Carlson J."/>
            <person name="Kariba R."/>
            <person name="Muthemba S."/>
            <person name="Knop K."/>
            <person name="Barton G.J."/>
            <person name="Sherwood A.V."/>
            <person name="Lopez-Montes A."/>
            <person name="Asiedu R."/>
            <person name="Jamnadass R."/>
            <person name="Muchugi A."/>
            <person name="Goodstein D."/>
            <person name="Egesi C.N."/>
            <person name="Featherston J."/>
            <person name="Asfaw A."/>
            <person name="Simpson G.G."/>
            <person name="Dolezel J."/>
            <person name="Hendre P.S."/>
            <person name="Van Deynze A."/>
            <person name="Kumar P.L."/>
            <person name="Obidiegwu J.E."/>
            <person name="Bhattacharjee R."/>
            <person name="Rokhsar D.S."/>
        </authorList>
    </citation>
    <scope>NUCLEOTIDE SEQUENCE [LARGE SCALE GENOMIC DNA]</scope>
    <source>
        <strain evidence="2">cv. TDa95/00328</strain>
    </source>
</reference>
<name>A0ACB7UZT2_DIOAL</name>
<accession>A0ACB7UZT2</accession>
<dbReference type="EMBL" id="CM037022">
    <property type="protein sequence ID" value="KAH7666528.1"/>
    <property type="molecule type" value="Genomic_DNA"/>
</dbReference>